<dbReference type="EC" id="2.4.1.250" evidence="1"/>
<dbReference type="SUPFAM" id="SSF53756">
    <property type="entry name" value="UDP-Glycosyltransferase/glycogen phosphorylase"/>
    <property type="match status" value="1"/>
</dbReference>
<accession>A0A1H6FD95</accession>
<keyword evidence="2" id="KW-1185">Reference proteome</keyword>
<dbReference type="Pfam" id="PF13692">
    <property type="entry name" value="Glyco_trans_1_4"/>
    <property type="match status" value="1"/>
</dbReference>
<dbReference type="Gene3D" id="3.40.50.2000">
    <property type="entry name" value="Glycogen Phosphorylase B"/>
    <property type="match status" value="2"/>
</dbReference>
<dbReference type="OrthoDB" id="5290958at2"/>
<dbReference type="EMBL" id="FMSV02000515">
    <property type="protein sequence ID" value="SEH07136.1"/>
    <property type="molecule type" value="Genomic_DNA"/>
</dbReference>
<proteinExistence type="predicted"/>
<protein>
    <submittedName>
        <fullName evidence="1">D-inositol-3-phosphate glycosyltransferase</fullName>
        <ecNumber evidence="1">2.4.1.250</ecNumber>
    </submittedName>
</protein>
<dbReference type="AlphaFoldDB" id="A0A1H6FD95"/>
<reference evidence="1 2" key="1">
    <citation type="submission" date="2016-10" db="EMBL/GenBank/DDBJ databases">
        <authorList>
            <person name="de Groot N.N."/>
        </authorList>
    </citation>
    <scope>NUCLEOTIDE SEQUENCE [LARGE SCALE GENOMIC DNA]</scope>
    <source>
        <strain evidence="1">MBHS1</strain>
    </source>
</reference>
<evidence type="ECO:0000313" key="1">
    <source>
        <dbReference type="EMBL" id="SEH07136.1"/>
    </source>
</evidence>
<keyword evidence="1" id="KW-0328">Glycosyltransferase</keyword>
<dbReference type="Proteomes" id="UP000236724">
    <property type="component" value="Unassembled WGS sequence"/>
</dbReference>
<sequence length="373" mass="42737">MALNLLLSSTSYPKNPKDWRGIFIAHMVQALAAKPDIHLKVWAPPGELPADVEYLCTVKERKWLDNLMQRGGIAHLLRQDRWRAGITALQLLYFLYRLYQRESQHVDVLHVNWLQNALPLGKGSEPLLITVLGSDLKLLKLPGMVGLLRRVLRNRPSLIAPNAQWMVAPLQAQFGDVAEIRPIVFGIADIWYRLQRNWQAPKKKWLVVLRVTQKKIGPLFDWGEVLFKHTEHELHLFGPMQEQLDIPDWVFYHGATHPQALQTTWFPQAAGLISLSQHDEGRPQVMLEAMAAGLPIIASAIPAHENLLQDQQTGCLCHQQADFEQTIHRLSEAYYNEKIGQQARTWVKQNVGTWDDCGQRYLQAYQDLLERGT</sequence>
<keyword evidence="1" id="KW-0808">Transferase</keyword>
<dbReference type="PANTHER" id="PTHR45947:SF3">
    <property type="entry name" value="SULFOQUINOVOSYL TRANSFERASE SQD2"/>
    <property type="match status" value="1"/>
</dbReference>
<evidence type="ECO:0000313" key="2">
    <source>
        <dbReference type="Proteomes" id="UP000236724"/>
    </source>
</evidence>
<name>A0A1H6FD95_9GAMM</name>
<dbReference type="GO" id="GO:0102710">
    <property type="term" value="F:D-inositol-3-phosphate glycosyltransferase activity"/>
    <property type="evidence" value="ECO:0007669"/>
    <property type="project" value="UniProtKB-EC"/>
</dbReference>
<organism evidence="1 2">
    <name type="scientific">Candidatus Venteria ishoeyi</name>
    <dbReference type="NCBI Taxonomy" id="1899563"/>
    <lineage>
        <taxon>Bacteria</taxon>
        <taxon>Pseudomonadati</taxon>
        <taxon>Pseudomonadota</taxon>
        <taxon>Gammaproteobacteria</taxon>
        <taxon>Thiotrichales</taxon>
        <taxon>Thiotrichaceae</taxon>
        <taxon>Venteria</taxon>
    </lineage>
</organism>
<gene>
    <name evidence="1" type="primary">mshA_3</name>
    <name evidence="1" type="ORF">MBHS_03010</name>
</gene>
<dbReference type="InterPro" id="IPR050194">
    <property type="entry name" value="Glycosyltransferase_grp1"/>
</dbReference>
<dbReference type="PANTHER" id="PTHR45947">
    <property type="entry name" value="SULFOQUINOVOSYL TRANSFERASE SQD2"/>
    <property type="match status" value="1"/>
</dbReference>